<dbReference type="GeneID" id="91408146"/>
<keyword evidence="2" id="KW-1185">Reference proteome</keyword>
<protein>
    <recommendedName>
        <fullName evidence="3">Geranylgeranylglyceryl/heptaprenylglyceryl phosphate synthase</fullName>
    </recommendedName>
</protein>
<evidence type="ECO:0000313" key="2">
    <source>
        <dbReference type="Proteomes" id="UP001432075"/>
    </source>
</evidence>
<evidence type="ECO:0008006" key="3">
    <source>
        <dbReference type="Google" id="ProtNLM"/>
    </source>
</evidence>
<name>A0ABZ1RU34_9ACTN</name>
<accession>A0ABZ1RU34</accession>
<gene>
    <name evidence="1" type="ORF">OHU17_30660</name>
</gene>
<evidence type="ECO:0000313" key="1">
    <source>
        <dbReference type="EMBL" id="WUO49846.1"/>
    </source>
</evidence>
<proteinExistence type="predicted"/>
<dbReference type="Proteomes" id="UP001432075">
    <property type="component" value="Chromosome"/>
</dbReference>
<dbReference type="EMBL" id="CP108057">
    <property type="protein sequence ID" value="WUO49846.1"/>
    <property type="molecule type" value="Genomic_DNA"/>
</dbReference>
<reference evidence="1" key="1">
    <citation type="submission" date="2022-10" db="EMBL/GenBank/DDBJ databases">
        <title>The complete genomes of actinobacterial strains from the NBC collection.</title>
        <authorList>
            <person name="Joergensen T.S."/>
            <person name="Alvarez Arevalo M."/>
            <person name="Sterndorff E.B."/>
            <person name="Faurdal D."/>
            <person name="Vuksanovic O."/>
            <person name="Mourched A.-S."/>
            <person name="Charusanti P."/>
            <person name="Shaw S."/>
            <person name="Blin K."/>
            <person name="Weber T."/>
        </authorList>
    </citation>
    <scope>NUCLEOTIDE SEQUENCE</scope>
    <source>
        <strain evidence="1">NBC_00283</strain>
    </source>
</reference>
<organism evidence="1 2">
    <name type="scientific">Streptomyces goshikiensis</name>
    <dbReference type="NCBI Taxonomy" id="1942"/>
    <lineage>
        <taxon>Bacteria</taxon>
        <taxon>Bacillati</taxon>
        <taxon>Actinomycetota</taxon>
        <taxon>Actinomycetes</taxon>
        <taxon>Kitasatosporales</taxon>
        <taxon>Streptomycetaceae</taxon>
        <taxon>Streptomyces</taxon>
    </lineage>
</organism>
<sequence>MSSALVLGIDPLAVPGIDAVPFRASLDKELARFGEHGIDAAMTLLVFDGSEESVIVAALVERPWDVVVVGGGLRKTPELLPLFETIVNLVRLHAPDAAIAFNVGLDDMVESAQRRL</sequence>
<dbReference type="RefSeq" id="WP_037797050.1">
    <property type="nucleotide sequence ID" value="NZ_BMVE01000007.1"/>
</dbReference>